<sequence>MSSRNDAPTEAARIEDDQADSPAQHFGRYRIIRTLGTGGMGEVYLAEDTTTGQEVALKLLQHQVSKQSRMRRRFEREANLIQELRHDHIVPLLDSGIEQGTQYLVMRYIDGATLADRILKANGEQDSGEFSIDAGPAATTLNTDENGIAIETDSFELVAKSIADVADALQVAHDERVIHRDIKPSNLIFDSEGKIWLTDFGLALIEDQNTALTLTGDILGTPAYMSPEQTIGSQTDITRRSDIYSLGATLYEWATLQRPFQGNRDQILANVANGSLATPRQIRGDLPRPLEAIICKAMSRSPDARYTTAAEFARELRRFADGKPVQAKMPGWPERLLRWSRRNPLVAVATLIGVITLVMTVLGMQAIHSGQLTRVNEKLAESNDELIATNLELESREAQLSEQLYVSDMSLAFQAYKGNNLRTTKQLLDKYRPESEETTPPRFAYRCLDHLVSPPPSVLLTQHDGRTTEVDISRDGKMAISVSDEGEVHVIDLVTKQRTHQYKLPGRLDAIAISPDGQHFLTGINGDVGFNGISIREVATGKETLELLGHWHNVESAAFSADGELFATAGRYRDVQVHDREGKVVKTFPGGSRNEALQFVGDGHQIAYVKEVDKERLMSVLDLDSEAERLIPIGGETIVFAAVNLNEGESFRTVAYGSKDLLISDSNNSSRFAQAYAMDTPVRCVAIAANGEDLFHATDDGVVFAWTLTNRSDDGVLQPPMLFQATNGRVSSLQCFPDPDDSSRIVTAGEDGSVRLWDLEEKRPVRPCPPGRTFPTVHVIDIHSPHDNPFDVFLRYDDNSVWHFDPRRGLDQMHPVESELREWGKGLGTNDDVSMLAIASLAEVEVRDLKTSKLLAKLVPPNDTESVVDVKFSDRKLCVLLNKQLLVYDVEDFSLVEVHNLPSDNNQRLFNVPNSDSLMLVAPNMLSVYSDAEVSVFESSPSAAVRFSRVRFDTNGSQLAVIHDERLVEIRSYPENEITAVLHGHVKPVYACVFLDHGRTLATCGEEGLIRFWDLASQREMGALPTRGHFDSHLHYIEEADILLVASASGPTELLMTKHSREKLARAIPFDESDSPK</sequence>
<reference evidence="13 14" key="1">
    <citation type="journal article" date="2013" name="Mar. Genomics">
        <title>Expression of sulfatases in Rhodopirellula baltica and the diversity of sulfatases in the genus Rhodopirellula.</title>
        <authorList>
            <person name="Wegner C.E."/>
            <person name="Richter-Heitmann T."/>
            <person name="Klindworth A."/>
            <person name="Klockow C."/>
            <person name="Richter M."/>
            <person name="Achstetter T."/>
            <person name="Glockner F.O."/>
            <person name="Harder J."/>
        </authorList>
    </citation>
    <scope>NUCLEOTIDE SEQUENCE [LARGE SCALE GENOMIC DNA]</scope>
    <source>
        <strain evidence="13 14">SH398</strain>
    </source>
</reference>
<keyword evidence="9" id="KW-0175">Coiled coil</keyword>
<dbReference type="InterPro" id="IPR036322">
    <property type="entry name" value="WD40_repeat_dom_sf"/>
</dbReference>
<dbReference type="PROSITE" id="PS00108">
    <property type="entry name" value="PROTEIN_KINASE_ST"/>
    <property type="match status" value="1"/>
</dbReference>
<dbReference type="PROSITE" id="PS50294">
    <property type="entry name" value="WD_REPEATS_REGION"/>
    <property type="match status" value="2"/>
</dbReference>
<evidence type="ECO:0000256" key="6">
    <source>
        <dbReference type="ARBA" id="ARBA00022840"/>
    </source>
</evidence>
<keyword evidence="6 8" id="KW-0067">ATP-binding</keyword>
<dbReference type="CDD" id="cd14014">
    <property type="entry name" value="STKc_PknB_like"/>
    <property type="match status" value="1"/>
</dbReference>
<dbReference type="InterPro" id="IPR017441">
    <property type="entry name" value="Protein_kinase_ATP_BS"/>
</dbReference>
<keyword evidence="11" id="KW-0472">Membrane</keyword>
<keyword evidence="3" id="KW-0677">Repeat</keyword>
<dbReference type="STRING" id="1263868.RESH_06011"/>
<dbReference type="Gene3D" id="3.30.200.20">
    <property type="entry name" value="Phosphorylase Kinase, domain 1"/>
    <property type="match status" value="1"/>
</dbReference>
<dbReference type="PROSITE" id="PS50082">
    <property type="entry name" value="WD_REPEATS_2"/>
    <property type="match status" value="2"/>
</dbReference>
<evidence type="ECO:0000313" key="13">
    <source>
        <dbReference type="EMBL" id="EMI23404.1"/>
    </source>
</evidence>
<dbReference type="SUPFAM" id="SSF56112">
    <property type="entry name" value="Protein kinase-like (PK-like)"/>
    <property type="match status" value="1"/>
</dbReference>
<feature type="binding site" evidence="8">
    <location>
        <position position="58"/>
    </location>
    <ligand>
        <name>ATP</name>
        <dbReference type="ChEBI" id="CHEBI:30616"/>
    </ligand>
</feature>
<keyword evidence="5 13" id="KW-0418">Kinase</keyword>
<dbReference type="InterPro" id="IPR011047">
    <property type="entry name" value="Quinoprotein_ADH-like_sf"/>
</dbReference>
<dbReference type="PROSITE" id="PS50011">
    <property type="entry name" value="PROTEIN_KINASE_DOM"/>
    <property type="match status" value="1"/>
</dbReference>
<evidence type="ECO:0000256" key="8">
    <source>
        <dbReference type="PROSITE-ProRule" id="PRU10141"/>
    </source>
</evidence>
<evidence type="ECO:0000256" key="7">
    <source>
        <dbReference type="PROSITE-ProRule" id="PRU00221"/>
    </source>
</evidence>
<evidence type="ECO:0000256" key="10">
    <source>
        <dbReference type="SAM" id="MobiDB-lite"/>
    </source>
</evidence>
<dbReference type="PANTHER" id="PTHR43289:SF6">
    <property type="entry name" value="SERINE_THREONINE-PROTEIN KINASE NEKL-3"/>
    <property type="match status" value="1"/>
</dbReference>
<keyword evidence="13" id="KW-0723">Serine/threonine-protein kinase</keyword>
<dbReference type="GO" id="GO:0005524">
    <property type="term" value="F:ATP binding"/>
    <property type="evidence" value="ECO:0007669"/>
    <property type="project" value="UniProtKB-UniRule"/>
</dbReference>
<dbReference type="EC" id="2.7.-.-" evidence="13"/>
<feature type="region of interest" description="Disordered" evidence="10">
    <location>
        <begin position="1"/>
        <end position="20"/>
    </location>
</feature>
<evidence type="ECO:0000256" key="5">
    <source>
        <dbReference type="ARBA" id="ARBA00022777"/>
    </source>
</evidence>
<evidence type="ECO:0000256" key="3">
    <source>
        <dbReference type="ARBA" id="ARBA00022737"/>
    </source>
</evidence>
<feature type="repeat" description="WD" evidence="7">
    <location>
        <begin position="982"/>
        <end position="1023"/>
    </location>
</feature>
<dbReference type="Pfam" id="PF00400">
    <property type="entry name" value="WD40"/>
    <property type="match status" value="3"/>
</dbReference>
<dbReference type="OrthoDB" id="500858at2"/>
<feature type="transmembrane region" description="Helical" evidence="11">
    <location>
        <begin position="345"/>
        <end position="367"/>
    </location>
</feature>
<organism evidence="13 14">
    <name type="scientific">Rhodopirellula europaea SH398</name>
    <dbReference type="NCBI Taxonomy" id="1263868"/>
    <lineage>
        <taxon>Bacteria</taxon>
        <taxon>Pseudomonadati</taxon>
        <taxon>Planctomycetota</taxon>
        <taxon>Planctomycetia</taxon>
        <taxon>Pirellulales</taxon>
        <taxon>Pirellulaceae</taxon>
        <taxon>Rhodopirellula</taxon>
    </lineage>
</organism>
<evidence type="ECO:0000256" key="9">
    <source>
        <dbReference type="SAM" id="Coils"/>
    </source>
</evidence>
<dbReference type="AlphaFoldDB" id="M5SB79"/>
<gene>
    <name evidence="13" type="ORF">RESH_06011</name>
</gene>
<accession>M5SB79</accession>
<dbReference type="SMART" id="SM00220">
    <property type="entry name" value="S_TKc"/>
    <property type="match status" value="1"/>
</dbReference>
<comment type="caution">
    <text evidence="13">The sequence shown here is derived from an EMBL/GenBank/DDBJ whole genome shotgun (WGS) entry which is preliminary data.</text>
</comment>
<keyword evidence="4 8" id="KW-0547">Nucleotide-binding</keyword>
<keyword evidence="11" id="KW-0812">Transmembrane</keyword>
<feature type="repeat" description="WD" evidence="7">
    <location>
        <begin position="723"/>
        <end position="767"/>
    </location>
</feature>
<dbReference type="InterPro" id="IPR011009">
    <property type="entry name" value="Kinase-like_dom_sf"/>
</dbReference>
<evidence type="ECO:0000256" key="4">
    <source>
        <dbReference type="ARBA" id="ARBA00022741"/>
    </source>
</evidence>
<keyword evidence="1 7" id="KW-0853">WD repeat</keyword>
<keyword evidence="11" id="KW-1133">Transmembrane helix</keyword>
<feature type="coiled-coil region" evidence="9">
    <location>
        <begin position="376"/>
        <end position="403"/>
    </location>
</feature>
<dbReference type="InterPro" id="IPR000719">
    <property type="entry name" value="Prot_kinase_dom"/>
</dbReference>
<dbReference type="RefSeq" id="WP_008672411.1">
    <property type="nucleotide sequence ID" value="NZ_ANOF01000197.1"/>
</dbReference>
<dbReference type="PROSITE" id="PS00107">
    <property type="entry name" value="PROTEIN_KINASE_ATP"/>
    <property type="match status" value="1"/>
</dbReference>
<dbReference type="Pfam" id="PF00069">
    <property type="entry name" value="Pkinase"/>
    <property type="match status" value="1"/>
</dbReference>
<dbReference type="Gene3D" id="1.10.510.10">
    <property type="entry name" value="Transferase(Phosphotransferase) domain 1"/>
    <property type="match status" value="1"/>
</dbReference>
<proteinExistence type="predicted"/>
<dbReference type="Gene3D" id="2.130.10.10">
    <property type="entry name" value="YVTN repeat-like/Quinoprotein amine dehydrogenase"/>
    <property type="match status" value="3"/>
</dbReference>
<protein>
    <submittedName>
        <fullName evidence="13">Serine/threonine protein kinase</fullName>
        <ecNumber evidence="13">2.7.-.-</ecNumber>
    </submittedName>
</protein>
<name>M5SB79_9BACT</name>
<evidence type="ECO:0000256" key="11">
    <source>
        <dbReference type="SAM" id="Phobius"/>
    </source>
</evidence>
<dbReference type="GO" id="GO:0004674">
    <property type="term" value="F:protein serine/threonine kinase activity"/>
    <property type="evidence" value="ECO:0007669"/>
    <property type="project" value="UniProtKB-KW"/>
</dbReference>
<dbReference type="EMBL" id="ANOF01000197">
    <property type="protein sequence ID" value="EMI23404.1"/>
    <property type="molecule type" value="Genomic_DNA"/>
</dbReference>
<dbReference type="InterPro" id="IPR001680">
    <property type="entry name" value="WD40_rpt"/>
</dbReference>
<dbReference type="SUPFAM" id="SSF50998">
    <property type="entry name" value="Quinoprotein alcohol dehydrogenase-like"/>
    <property type="match status" value="1"/>
</dbReference>
<dbReference type="InterPro" id="IPR019775">
    <property type="entry name" value="WD40_repeat_CS"/>
</dbReference>
<dbReference type="PANTHER" id="PTHR43289">
    <property type="entry name" value="MITOGEN-ACTIVATED PROTEIN KINASE KINASE KINASE 20-RELATED"/>
    <property type="match status" value="1"/>
</dbReference>
<evidence type="ECO:0000256" key="2">
    <source>
        <dbReference type="ARBA" id="ARBA00022679"/>
    </source>
</evidence>
<feature type="domain" description="Protein kinase" evidence="12">
    <location>
        <begin position="29"/>
        <end position="320"/>
    </location>
</feature>
<keyword evidence="2 13" id="KW-0808">Transferase</keyword>
<dbReference type="PATRIC" id="fig|1263868.3.peg.6521"/>
<dbReference type="InterPro" id="IPR008271">
    <property type="entry name" value="Ser/Thr_kinase_AS"/>
</dbReference>
<evidence type="ECO:0000259" key="12">
    <source>
        <dbReference type="PROSITE" id="PS50011"/>
    </source>
</evidence>
<dbReference type="SMART" id="SM00320">
    <property type="entry name" value="WD40"/>
    <property type="match status" value="5"/>
</dbReference>
<evidence type="ECO:0000313" key="14">
    <source>
        <dbReference type="Proteomes" id="UP000011996"/>
    </source>
</evidence>
<dbReference type="Proteomes" id="UP000011996">
    <property type="component" value="Unassembled WGS sequence"/>
</dbReference>
<dbReference type="SUPFAM" id="SSF50978">
    <property type="entry name" value="WD40 repeat-like"/>
    <property type="match status" value="1"/>
</dbReference>
<dbReference type="InterPro" id="IPR015943">
    <property type="entry name" value="WD40/YVTN_repeat-like_dom_sf"/>
</dbReference>
<dbReference type="PROSITE" id="PS00678">
    <property type="entry name" value="WD_REPEATS_1"/>
    <property type="match status" value="1"/>
</dbReference>
<evidence type="ECO:0000256" key="1">
    <source>
        <dbReference type="ARBA" id="ARBA00022574"/>
    </source>
</evidence>